<evidence type="ECO:0000313" key="3">
    <source>
        <dbReference type="Proteomes" id="UP001491088"/>
    </source>
</evidence>
<name>A0ABZ2TUF3_9FLAO</name>
<dbReference type="Pfam" id="PF10686">
    <property type="entry name" value="YAcAr"/>
    <property type="match status" value="1"/>
</dbReference>
<dbReference type="RefSeq" id="WP_340934798.1">
    <property type="nucleotide sequence ID" value="NZ_CP150496.1"/>
</dbReference>
<sequence length="123" mass="14145">MKIIIAGSRNFNNYQKLKQECDKFLQDYKNIEIVSGAHYKGADKLGEQYASEKKIKIIKFPADWIKYGKAAGPKRNNQMAIYADALIAFWDGKSKGTKNIIQLARQRHLKTRIILIENEILTT</sequence>
<keyword evidence="3" id="KW-1185">Reference proteome</keyword>
<dbReference type="Gene3D" id="3.40.50.450">
    <property type="match status" value="1"/>
</dbReference>
<evidence type="ECO:0000313" key="2">
    <source>
        <dbReference type="EMBL" id="WYW56771.1"/>
    </source>
</evidence>
<dbReference type="EMBL" id="CP150496">
    <property type="protein sequence ID" value="WYW56771.1"/>
    <property type="molecule type" value="Genomic_DNA"/>
</dbReference>
<gene>
    <name evidence="2" type="ORF">WG950_05815</name>
</gene>
<organism evidence="2 3">
    <name type="scientific">Polaribacter marinaquae</name>
    <dbReference type="NCBI Taxonomy" id="1642819"/>
    <lineage>
        <taxon>Bacteria</taxon>
        <taxon>Pseudomonadati</taxon>
        <taxon>Bacteroidota</taxon>
        <taxon>Flavobacteriia</taxon>
        <taxon>Flavobacteriales</taxon>
        <taxon>Flavobacteriaceae</taxon>
    </lineage>
</organism>
<protein>
    <submittedName>
        <fullName evidence="2">DUF2493 domain-containing protein</fullName>
    </submittedName>
</protein>
<accession>A0ABZ2TUF3</accession>
<dbReference type="Proteomes" id="UP001491088">
    <property type="component" value="Chromosome"/>
</dbReference>
<reference evidence="2 3" key="1">
    <citation type="submission" date="2024-03" db="EMBL/GenBank/DDBJ databases">
        <authorList>
            <person name="Cao K."/>
        </authorList>
    </citation>
    <scope>NUCLEOTIDE SEQUENCE [LARGE SCALE GENOMIC DNA]</scope>
    <source>
        <strain evidence="2 3">MCCC 1K00696</strain>
    </source>
</reference>
<proteinExistence type="predicted"/>
<dbReference type="InterPro" id="IPR019627">
    <property type="entry name" value="YAcAr"/>
</dbReference>
<feature type="domain" description="YspA cpYpsA-related SLOG" evidence="1">
    <location>
        <begin position="1"/>
        <end position="67"/>
    </location>
</feature>
<evidence type="ECO:0000259" key="1">
    <source>
        <dbReference type="Pfam" id="PF10686"/>
    </source>
</evidence>